<name>A0A9X2FER7_9BACT</name>
<protein>
    <submittedName>
        <fullName evidence="2">ZIP family metal transporter</fullName>
    </submittedName>
</protein>
<dbReference type="RefSeq" id="WP_252852568.1">
    <property type="nucleotide sequence ID" value="NZ_JAMXLR010000036.1"/>
</dbReference>
<gene>
    <name evidence="2" type="ORF">NG895_11175</name>
</gene>
<proteinExistence type="predicted"/>
<keyword evidence="3" id="KW-1185">Reference proteome</keyword>
<organism evidence="2 3">
    <name type="scientific">Aeoliella straminimaris</name>
    <dbReference type="NCBI Taxonomy" id="2954799"/>
    <lineage>
        <taxon>Bacteria</taxon>
        <taxon>Pseudomonadati</taxon>
        <taxon>Planctomycetota</taxon>
        <taxon>Planctomycetia</taxon>
        <taxon>Pirellulales</taxon>
        <taxon>Lacipirellulaceae</taxon>
        <taxon>Aeoliella</taxon>
    </lineage>
</organism>
<feature type="transmembrane region" description="Helical" evidence="1">
    <location>
        <begin position="12"/>
        <end position="32"/>
    </location>
</feature>
<reference evidence="2" key="1">
    <citation type="submission" date="2022-06" db="EMBL/GenBank/DDBJ databases">
        <title>Aeoliella straminimaris, a novel planctomycete from sediments.</title>
        <authorList>
            <person name="Vitorino I.R."/>
            <person name="Lage O.M."/>
        </authorList>
    </citation>
    <scope>NUCLEOTIDE SEQUENCE</scope>
    <source>
        <strain evidence="2">ICT_H6.2</strain>
    </source>
</reference>
<dbReference type="Proteomes" id="UP001155241">
    <property type="component" value="Unassembled WGS sequence"/>
</dbReference>
<keyword evidence="1" id="KW-0812">Transmembrane</keyword>
<dbReference type="AlphaFoldDB" id="A0A9X2FER7"/>
<accession>A0A9X2FER7</accession>
<dbReference type="EMBL" id="JAMXLR010000036">
    <property type="protein sequence ID" value="MCO6044466.1"/>
    <property type="molecule type" value="Genomic_DNA"/>
</dbReference>
<evidence type="ECO:0000313" key="3">
    <source>
        <dbReference type="Proteomes" id="UP001155241"/>
    </source>
</evidence>
<evidence type="ECO:0000313" key="2">
    <source>
        <dbReference type="EMBL" id="MCO6044466.1"/>
    </source>
</evidence>
<comment type="caution">
    <text evidence="2">The sequence shown here is derived from an EMBL/GenBank/DDBJ whole genome shotgun (WGS) entry which is preliminary data.</text>
</comment>
<evidence type="ECO:0000256" key="1">
    <source>
        <dbReference type="SAM" id="Phobius"/>
    </source>
</evidence>
<keyword evidence="1" id="KW-1133">Transmembrane helix</keyword>
<feature type="transmembrane region" description="Helical" evidence="1">
    <location>
        <begin position="38"/>
        <end position="58"/>
    </location>
</feature>
<keyword evidence="1" id="KW-0472">Membrane</keyword>
<sequence>MPHDSDAKVAGALFAMGAVIGVAIALVLHSNGGDAASYWPLSLAAGAVLGVVVPWPLVRRLGKDYLDRARLNLEQGRFKEAMQDAAEVERISEVYKSEAIEIKEYARQQRDEQIAIGNAQPVSVSQSTEGDPEFAEFLSSYTPGSL</sequence>